<dbReference type="InterPro" id="IPR044731">
    <property type="entry name" value="BDH-like"/>
</dbReference>
<dbReference type="Proteomes" id="UP000027601">
    <property type="component" value="Unassembled WGS sequence"/>
</dbReference>
<dbReference type="Pfam" id="PF25137">
    <property type="entry name" value="ADH_Fe_C"/>
    <property type="match status" value="1"/>
</dbReference>
<dbReference type="eggNOG" id="COG1979">
    <property type="taxonomic scope" value="Bacteria"/>
</dbReference>
<name>A0A069CZD6_9BACE</name>
<sequence length="216" mass="24275">MFSILDPEVTFTLPDHQIACGLADTFVHVMEQYMTTPGQSRLMDRWAESILQTLIEIAPKIRENKTDYQLMADFMLSATMALNGFIAMGVSQDWGTHMIGHELTALHGLSHGHTLAIVYPATLRVLKEDKAGKILQYAERVWQISTGSNEERINKAIAKTEEFFRSLGLTTRLNEEQIGEATINEIEKRFTERNVAYGENGKVTAAVARQILESCL</sequence>
<gene>
    <name evidence="2" type="ORF">JCM15093_575</name>
</gene>
<dbReference type="GO" id="GO:0008106">
    <property type="term" value="F:alcohol dehydrogenase (NADP+) activity"/>
    <property type="evidence" value="ECO:0007669"/>
    <property type="project" value="TreeGrafter"/>
</dbReference>
<proteinExistence type="predicted"/>
<dbReference type="GO" id="GO:0046872">
    <property type="term" value="F:metal ion binding"/>
    <property type="evidence" value="ECO:0007669"/>
    <property type="project" value="InterPro"/>
</dbReference>
<feature type="domain" description="Fe-containing alcohol dehydrogenase-like C-terminal" evidence="1">
    <location>
        <begin position="23"/>
        <end position="212"/>
    </location>
</feature>
<dbReference type="PANTHER" id="PTHR43633">
    <property type="entry name" value="ALCOHOL DEHYDROGENASE YQHD"/>
    <property type="match status" value="1"/>
</dbReference>
<dbReference type="SUPFAM" id="SSF56796">
    <property type="entry name" value="Dehydroquinate synthase-like"/>
    <property type="match status" value="1"/>
</dbReference>
<keyword evidence="3" id="KW-1185">Reference proteome</keyword>
<dbReference type="PANTHER" id="PTHR43633:SF1">
    <property type="entry name" value="ALCOHOL DEHYDROGENASE YQHD"/>
    <property type="match status" value="1"/>
</dbReference>
<dbReference type="EMBL" id="BAJS01000002">
    <property type="protein sequence ID" value="GAK35480.1"/>
    <property type="molecule type" value="Genomic_DNA"/>
</dbReference>
<dbReference type="PROSITE" id="PS00060">
    <property type="entry name" value="ADH_IRON_2"/>
    <property type="match status" value="1"/>
</dbReference>
<reference evidence="2 3" key="1">
    <citation type="journal article" date="2015" name="Microbes Environ.">
        <title>Distribution and evolution of nitrogen fixation genes in the phylum bacteroidetes.</title>
        <authorList>
            <person name="Inoue J."/>
            <person name="Oshima K."/>
            <person name="Suda W."/>
            <person name="Sakamoto M."/>
            <person name="Iino T."/>
            <person name="Noda S."/>
            <person name="Hongoh Y."/>
            <person name="Hattori M."/>
            <person name="Ohkuma M."/>
        </authorList>
    </citation>
    <scope>NUCLEOTIDE SEQUENCE [LARGE SCALE GENOMIC DNA]</scope>
    <source>
        <strain evidence="2 3">JCM 15093</strain>
    </source>
</reference>
<dbReference type="GO" id="GO:1990362">
    <property type="term" value="F:butanol dehydrogenase (NAD+) activity"/>
    <property type="evidence" value="ECO:0007669"/>
    <property type="project" value="InterPro"/>
</dbReference>
<organism evidence="2 3">
    <name type="scientific">Bacteroides graminisolvens DSM 19988 = JCM 15093</name>
    <dbReference type="NCBI Taxonomy" id="1121097"/>
    <lineage>
        <taxon>Bacteria</taxon>
        <taxon>Pseudomonadati</taxon>
        <taxon>Bacteroidota</taxon>
        <taxon>Bacteroidia</taxon>
        <taxon>Bacteroidales</taxon>
        <taxon>Bacteroidaceae</taxon>
        <taxon>Bacteroides</taxon>
    </lineage>
</organism>
<evidence type="ECO:0000259" key="1">
    <source>
        <dbReference type="Pfam" id="PF25137"/>
    </source>
</evidence>
<dbReference type="STRING" id="1121097.GCA_000428125_01210"/>
<dbReference type="PROSITE" id="PS00913">
    <property type="entry name" value="ADH_IRON_1"/>
    <property type="match status" value="1"/>
</dbReference>
<dbReference type="InterPro" id="IPR056798">
    <property type="entry name" value="ADH_Fe_C"/>
</dbReference>
<dbReference type="GO" id="GO:1990002">
    <property type="term" value="F:methylglyoxal reductase (NADPH) (acetol producing) activity"/>
    <property type="evidence" value="ECO:0007669"/>
    <property type="project" value="TreeGrafter"/>
</dbReference>
<evidence type="ECO:0000313" key="3">
    <source>
        <dbReference type="Proteomes" id="UP000027601"/>
    </source>
</evidence>
<accession>A0A069CZD6</accession>
<protein>
    <submittedName>
        <fullName evidence="2">Oxidoreductase YqhD</fullName>
    </submittedName>
</protein>
<evidence type="ECO:0000313" key="2">
    <source>
        <dbReference type="EMBL" id="GAK35480.1"/>
    </source>
</evidence>
<comment type="caution">
    <text evidence="2">The sequence shown here is derived from an EMBL/GenBank/DDBJ whole genome shotgun (WGS) entry which is preliminary data.</text>
</comment>
<dbReference type="Gene3D" id="1.20.1090.10">
    <property type="entry name" value="Dehydroquinate synthase-like - alpha domain"/>
    <property type="match status" value="1"/>
</dbReference>
<dbReference type="AlphaFoldDB" id="A0A069CZD6"/>
<dbReference type="GO" id="GO:0005829">
    <property type="term" value="C:cytosol"/>
    <property type="evidence" value="ECO:0007669"/>
    <property type="project" value="TreeGrafter"/>
</dbReference>
<dbReference type="InterPro" id="IPR018211">
    <property type="entry name" value="ADH_Fe_CS"/>
</dbReference>